<dbReference type="Proteomes" id="UP001320420">
    <property type="component" value="Unassembled WGS sequence"/>
</dbReference>
<dbReference type="EMBL" id="JAKJXP020000020">
    <property type="protein sequence ID" value="KAK7754548.1"/>
    <property type="molecule type" value="Genomic_DNA"/>
</dbReference>
<keyword evidence="2" id="KW-1185">Reference proteome</keyword>
<sequence length="221" mass="22912">MYMITQTGVPRPKRGITIVETLHPTLTAKDLAYHIRMHLKIPCQVALLAAGGVARAQVQVQAQVRVEAQVSTPCHGSRRIACSSPLSGRSTGMAAMMTTTATSTKTIATVATVKKTSASTVIFKEEEPKANAMTIRVGIATDSSSRLGTLTRTRKELAIGGVMPTTTMTTAVTAVESLGPGTSLGGIGVSSGGVAAATDMIDTGCNSKGVRPSNSRERIKG</sequence>
<evidence type="ECO:0000313" key="2">
    <source>
        <dbReference type="Proteomes" id="UP001320420"/>
    </source>
</evidence>
<dbReference type="AlphaFoldDB" id="A0AAN9YPX1"/>
<accession>A0AAN9YPX1</accession>
<organism evidence="1 2">
    <name type="scientific">Diatrype stigma</name>
    <dbReference type="NCBI Taxonomy" id="117547"/>
    <lineage>
        <taxon>Eukaryota</taxon>
        <taxon>Fungi</taxon>
        <taxon>Dikarya</taxon>
        <taxon>Ascomycota</taxon>
        <taxon>Pezizomycotina</taxon>
        <taxon>Sordariomycetes</taxon>
        <taxon>Xylariomycetidae</taxon>
        <taxon>Xylariales</taxon>
        <taxon>Diatrypaceae</taxon>
        <taxon>Diatrype</taxon>
    </lineage>
</organism>
<evidence type="ECO:0000313" key="1">
    <source>
        <dbReference type="EMBL" id="KAK7754548.1"/>
    </source>
</evidence>
<comment type="caution">
    <text evidence="1">The sequence shown here is derived from an EMBL/GenBank/DDBJ whole genome shotgun (WGS) entry which is preliminary data.</text>
</comment>
<reference evidence="1 2" key="1">
    <citation type="submission" date="2024-02" db="EMBL/GenBank/DDBJ databases">
        <title>De novo assembly and annotation of 12 fungi associated with fruit tree decline syndrome in Ontario, Canada.</title>
        <authorList>
            <person name="Sulman M."/>
            <person name="Ellouze W."/>
            <person name="Ilyukhin E."/>
        </authorList>
    </citation>
    <scope>NUCLEOTIDE SEQUENCE [LARGE SCALE GENOMIC DNA]</scope>
    <source>
        <strain evidence="1 2">M11/M66-122</strain>
    </source>
</reference>
<proteinExistence type="predicted"/>
<name>A0AAN9YPX1_9PEZI</name>
<protein>
    <submittedName>
        <fullName evidence="1">Uncharacterized protein</fullName>
    </submittedName>
</protein>
<gene>
    <name evidence="1" type="ORF">SLS62_003569</name>
</gene>